<dbReference type="InterPro" id="IPR029526">
    <property type="entry name" value="PGBD"/>
</dbReference>
<organism evidence="2 3">
    <name type="scientific">Ignelater luminosus</name>
    <name type="common">Cucubano</name>
    <name type="synonym">Pyrophorus luminosus</name>
    <dbReference type="NCBI Taxonomy" id="2038154"/>
    <lineage>
        <taxon>Eukaryota</taxon>
        <taxon>Metazoa</taxon>
        <taxon>Ecdysozoa</taxon>
        <taxon>Arthropoda</taxon>
        <taxon>Hexapoda</taxon>
        <taxon>Insecta</taxon>
        <taxon>Pterygota</taxon>
        <taxon>Neoptera</taxon>
        <taxon>Endopterygota</taxon>
        <taxon>Coleoptera</taxon>
        <taxon>Polyphaga</taxon>
        <taxon>Elateriformia</taxon>
        <taxon>Elateroidea</taxon>
        <taxon>Elateridae</taxon>
        <taxon>Agrypninae</taxon>
        <taxon>Pyrophorini</taxon>
        <taxon>Ignelater</taxon>
    </lineage>
</organism>
<dbReference type="PANTHER" id="PTHR47055">
    <property type="entry name" value="DDE_TNP_1_7 DOMAIN-CONTAINING PROTEIN"/>
    <property type="match status" value="1"/>
</dbReference>
<feature type="domain" description="PiggyBac transposable element-derived protein" evidence="1">
    <location>
        <begin position="71"/>
        <end position="122"/>
    </location>
</feature>
<evidence type="ECO:0000259" key="1">
    <source>
        <dbReference type="Pfam" id="PF13843"/>
    </source>
</evidence>
<name>A0A8K0G9J4_IGNLU</name>
<evidence type="ECO:0000313" key="2">
    <source>
        <dbReference type="EMBL" id="KAF2896625.1"/>
    </source>
</evidence>
<comment type="caution">
    <text evidence="2">The sequence shown here is derived from an EMBL/GenBank/DDBJ whole genome shotgun (WGS) entry which is preliminary data.</text>
</comment>
<dbReference type="PANTHER" id="PTHR47055:SF3">
    <property type="entry name" value="PHORBOL-ESTER_DAG-TYPE DOMAIN-CONTAINING PROTEIN"/>
    <property type="match status" value="1"/>
</dbReference>
<dbReference type="Pfam" id="PF13843">
    <property type="entry name" value="DDE_Tnp_1_7"/>
    <property type="match status" value="1"/>
</dbReference>
<dbReference type="GO" id="GO:0043565">
    <property type="term" value="F:sequence-specific DNA binding"/>
    <property type="evidence" value="ECO:0007669"/>
    <property type="project" value="TreeGrafter"/>
</dbReference>
<proteinExistence type="predicted"/>
<dbReference type="OrthoDB" id="6762366at2759"/>
<dbReference type="EMBL" id="VTPC01004898">
    <property type="protein sequence ID" value="KAF2896625.1"/>
    <property type="molecule type" value="Genomic_DNA"/>
</dbReference>
<dbReference type="Proteomes" id="UP000801492">
    <property type="component" value="Unassembled WGS sequence"/>
</dbReference>
<feature type="non-terminal residue" evidence="2">
    <location>
        <position position="1"/>
    </location>
</feature>
<protein>
    <recommendedName>
        <fullName evidence="1">PiggyBac transposable element-derived protein domain-containing protein</fullName>
    </recommendedName>
</protein>
<dbReference type="AlphaFoldDB" id="A0A8K0G9J4"/>
<evidence type="ECO:0000313" key="3">
    <source>
        <dbReference type="Proteomes" id="UP000801492"/>
    </source>
</evidence>
<gene>
    <name evidence="2" type="ORF">ILUMI_09549</name>
</gene>
<accession>A0A8K0G9J4</accession>
<reference evidence="2" key="1">
    <citation type="submission" date="2019-08" db="EMBL/GenBank/DDBJ databases">
        <title>The genome of the North American firefly Photinus pyralis.</title>
        <authorList>
            <consortium name="Photinus pyralis genome working group"/>
            <person name="Fallon T.R."/>
            <person name="Sander Lower S.E."/>
            <person name="Weng J.-K."/>
        </authorList>
    </citation>
    <scope>NUCLEOTIDE SEQUENCE</scope>
    <source>
        <strain evidence="2">TRF0915ILg1</strain>
        <tissue evidence="2">Whole body</tissue>
    </source>
</reference>
<dbReference type="InterPro" id="IPR052638">
    <property type="entry name" value="PiggyBac_TE-derived"/>
</dbReference>
<keyword evidence="3" id="KW-1185">Reference proteome</keyword>
<sequence length="131" mass="14891">QNINIFPPKDEIVTDENFGEQDNVVIQNLPGAQLRAEAEYCILSDEDTEDNLPLSNFVTKNKKKQEATNGKRTNNYANGKNLKKDVYHDLIRTFIGVLLLSSYVSVAQQERYWQNAPNTNNAFTLTDLVLL</sequence>